<reference evidence="1 2" key="1">
    <citation type="submission" date="2019-02" db="EMBL/GenBank/DDBJ databases">
        <title>Deep-cultivation of Planctomycetes and their phenomic and genomic characterization uncovers novel biology.</title>
        <authorList>
            <person name="Wiegand S."/>
            <person name="Jogler M."/>
            <person name="Boedeker C."/>
            <person name="Pinto D."/>
            <person name="Vollmers J."/>
            <person name="Rivas-Marin E."/>
            <person name="Kohn T."/>
            <person name="Peeters S.H."/>
            <person name="Heuer A."/>
            <person name="Rast P."/>
            <person name="Oberbeckmann S."/>
            <person name="Bunk B."/>
            <person name="Jeske O."/>
            <person name="Meyerdierks A."/>
            <person name="Storesund J.E."/>
            <person name="Kallscheuer N."/>
            <person name="Luecker S."/>
            <person name="Lage O.M."/>
            <person name="Pohl T."/>
            <person name="Merkel B.J."/>
            <person name="Hornburger P."/>
            <person name="Mueller R.-W."/>
            <person name="Bruemmer F."/>
            <person name="Labrenz M."/>
            <person name="Spormann A.M."/>
            <person name="Op den Camp H."/>
            <person name="Overmann J."/>
            <person name="Amann R."/>
            <person name="Jetten M.S.M."/>
            <person name="Mascher T."/>
            <person name="Medema M.H."/>
            <person name="Devos D.P."/>
            <person name="Kaster A.-K."/>
            <person name="Ovreas L."/>
            <person name="Rohde M."/>
            <person name="Galperin M.Y."/>
            <person name="Jogler C."/>
        </authorList>
    </citation>
    <scope>NUCLEOTIDE SEQUENCE [LARGE SCALE GENOMIC DNA]</scope>
    <source>
        <strain evidence="1 2">Spb1</strain>
    </source>
</reference>
<dbReference type="KEGG" id="peh:Spb1_36750"/>
<dbReference type="Proteomes" id="UP000315349">
    <property type="component" value="Chromosome"/>
</dbReference>
<name>A0A518GT11_9PLAN</name>
<dbReference type="AlphaFoldDB" id="A0A518GT11"/>
<proteinExistence type="predicted"/>
<protein>
    <submittedName>
        <fullName evidence="1">Uncharacterized protein</fullName>
    </submittedName>
</protein>
<organism evidence="1 2">
    <name type="scientific">Planctopirus ephydatiae</name>
    <dbReference type="NCBI Taxonomy" id="2528019"/>
    <lineage>
        <taxon>Bacteria</taxon>
        <taxon>Pseudomonadati</taxon>
        <taxon>Planctomycetota</taxon>
        <taxon>Planctomycetia</taxon>
        <taxon>Planctomycetales</taxon>
        <taxon>Planctomycetaceae</taxon>
        <taxon>Planctopirus</taxon>
    </lineage>
</organism>
<dbReference type="EMBL" id="CP036299">
    <property type="protein sequence ID" value="QDV31730.1"/>
    <property type="molecule type" value="Genomic_DNA"/>
</dbReference>
<accession>A0A518GT11</accession>
<keyword evidence="2" id="KW-1185">Reference proteome</keyword>
<gene>
    <name evidence="1" type="ORF">Spb1_36750</name>
</gene>
<evidence type="ECO:0000313" key="1">
    <source>
        <dbReference type="EMBL" id="QDV31730.1"/>
    </source>
</evidence>
<sequence length="79" mass="9279">MAHSTQHTERMARRAYGTQSVWYTERMVHRAISFYGKHDKTLLEVAWVSVQKVRLEQPLQCIPCGIYQLFGLCRRGEHS</sequence>
<evidence type="ECO:0000313" key="2">
    <source>
        <dbReference type="Proteomes" id="UP000315349"/>
    </source>
</evidence>